<keyword evidence="4" id="KW-1185">Reference proteome</keyword>
<evidence type="ECO:0000313" key="4">
    <source>
        <dbReference type="Proteomes" id="UP000032568"/>
    </source>
</evidence>
<accession>A0AAE9YW96</accession>
<dbReference type="KEGG" id="tact:SG35_031795"/>
<feature type="domain" description="Pyrroloquinoline quinone-dependent pyranose dehydrogenase beta-propeller" evidence="2">
    <location>
        <begin position="25"/>
        <end position="309"/>
    </location>
</feature>
<dbReference type="PANTHER" id="PTHR33546">
    <property type="entry name" value="LARGE, MULTIFUNCTIONAL SECRETED PROTEIN-RELATED"/>
    <property type="match status" value="1"/>
</dbReference>
<name>A0AAE9YW96_9GAMM</name>
<evidence type="ECO:0000259" key="2">
    <source>
        <dbReference type="Pfam" id="PF22807"/>
    </source>
</evidence>
<protein>
    <submittedName>
        <fullName evidence="3">PQQ-dependent sugar dehydrogenase</fullName>
    </submittedName>
</protein>
<evidence type="ECO:0000256" key="1">
    <source>
        <dbReference type="SAM" id="SignalP"/>
    </source>
</evidence>
<dbReference type="EMBL" id="CP059736">
    <property type="protein sequence ID" value="WDE02335.1"/>
    <property type="molecule type" value="Genomic_DNA"/>
</dbReference>
<dbReference type="InterPro" id="IPR054539">
    <property type="entry name" value="Beta-prop_PDH"/>
</dbReference>
<organism evidence="3 4">
    <name type="scientific">Thalassomonas actiniarum</name>
    <dbReference type="NCBI Taxonomy" id="485447"/>
    <lineage>
        <taxon>Bacteria</taxon>
        <taxon>Pseudomonadati</taxon>
        <taxon>Pseudomonadota</taxon>
        <taxon>Gammaproteobacteria</taxon>
        <taxon>Alteromonadales</taxon>
        <taxon>Colwelliaceae</taxon>
        <taxon>Thalassomonas</taxon>
    </lineage>
</organism>
<sequence>MKKLLIASMLLACQTAAAITLDQLSVPSGFKISFFAEDVGSARQMALSDSGVVYAGSMNAGKVYALKDTDNDGKADKRWLIAKGLKRPSGIAFKDGDLYVADIERILRFKNIDANLEKPISEVFFSDLPDDRHHGWKFLRFAPNGELIIPVGAPCNICEAPTDKHSRIFSLNMKTKALTEIASGVRNSVGFDFHPVSGELWFSENGGDMMGDDVPPDEINRLVKTGSHFGYPYFHAGTIADPKFGKGKKPEDYVHPVLKLGAHVAPLGIHFYQGKQYPASYKHQLFVAEHGSWNRSKKSGYKVGVVTLAGSKVIKYEPFVTGFMKNEQTFGRPAAITELEDGSLLISDDYADAIYRVTYGD</sequence>
<dbReference type="Gene3D" id="2.120.10.30">
    <property type="entry name" value="TolB, C-terminal domain"/>
    <property type="match status" value="1"/>
</dbReference>
<reference evidence="3 4" key="2">
    <citation type="journal article" date="2022" name="Mar. Drugs">
        <title>Bioassay-Guided Fractionation Leads to the Detection of Cholic Acid Generated by the Rare Thalassomonas sp.</title>
        <authorList>
            <person name="Pheiffer F."/>
            <person name="Schneider Y.K."/>
            <person name="Hansen E.H."/>
            <person name="Andersen J.H."/>
            <person name="Isaksson J."/>
            <person name="Busche T."/>
            <person name="R C."/>
            <person name="Kalinowski J."/>
            <person name="Zyl L.V."/>
            <person name="Trindade M."/>
        </authorList>
    </citation>
    <scope>NUCLEOTIDE SEQUENCE [LARGE SCALE GENOMIC DNA]</scope>
    <source>
        <strain evidence="3 4">A5K-106</strain>
    </source>
</reference>
<proteinExistence type="predicted"/>
<reference evidence="3 4" key="1">
    <citation type="journal article" date="2015" name="Genome Announc.">
        <title>Draft Genome Sequences of Marine Isolates of Thalassomonas viridans and Thalassomonas actiniarum.</title>
        <authorList>
            <person name="Olonade I."/>
            <person name="van Zyl L.J."/>
            <person name="Trindade M."/>
        </authorList>
    </citation>
    <scope>NUCLEOTIDE SEQUENCE [LARGE SCALE GENOMIC DNA]</scope>
    <source>
        <strain evidence="3 4">A5K-106</strain>
    </source>
</reference>
<feature type="chain" id="PRO_5042064224" evidence="1">
    <location>
        <begin position="19"/>
        <end position="361"/>
    </location>
</feature>
<dbReference type="PANTHER" id="PTHR33546:SF1">
    <property type="entry name" value="LARGE, MULTIFUNCTIONAL SECRETED PROTEIN"/>
    <property type="match status" value="1"/>
</dbReference>
<keyword evidence="1" id="KW-0732">Signal</keyword>
<dbReference type="InterPro" id="IPR011042">
    <property type="entry name" value="6-blade_b-propeller_TolB-like"/>
</dbReference>
<feature type="signal peptide" evidence="1">
    <location>
        <begin position="1"/>
        <end position="18"/>
    </location>
</feature>
<dbReference type="RefSeq" id="WP_044831169.1">
    <property type="nucleotide sequence ID" value="NZ_CP059736.1"/>
</dbReference>
<evidence type="ECO:0000313" key="3">
    <source>
        <dbReference type="EMBL" id="WDE02335.1"/>
    </source>
</evidence>
<gene>
    <name evidence="3" type="ORF">SG35_031795</name>
</gene>
<dbReference type="Proteomes" id="UP000032568">
    <property type="component" value="Chromosome pTact"/>
</dbReference>
<dbReference type="Pfam" id="PF22807">
    <property type="entry name" value="TrAA12"/>
    <property type="match status" value="1"/>
</dbReference>
<dbReference type="AlphaFoldDB" id="A0AAE9YW96"/>
<dbReference type="SUPFAM" id="SSF50952">
    <property type="entry name" value="Soluble quinoprotein glucose dehydrogenase"/>
    <property type="match status" value="1"/>
</dbReference>
<dbReference type="InterPro" id="IPR011041">
    <property type="entry name" value="Quinoprot_gluc/sorb_DH_b-prop"/>
</dbReference>